<accession>A0A1Z4VTE2</accession>
<evidence type="ECO:0000313" key="3">
    <source>
        <dbReference type="EMBL" id="BAZ94598.1"/>
    </source>
</evidence>
<protein>
    <submittedName>
        <fullName evidence="3">Universal stress protein</fullName>
    </submittedName>
</protein>
<proteinExistence type="inferred from homology"/>
<evidence type="ECO:0000259" key="2">
    <source>
        <dbReference type="Pfam" id="PF00582"/>
    </source>
</evidence>
<dbReference type="KEGG" id="ttc:FOKN1_2221"/>
<feature type="domain" description="UspA" evidence="2">
    <location>
        <begin position="154"/>
        <end position="280"/>
    </location>
</feature>
<dbReference type="Pfam" id="PF00582">
    <property type="entry name" value="Usp"/>
    <property type="match status" value="2"/>
</dbReference>
<evidence type="ECO:0000313" key="4">
    <source>
        <dbReference type="Proteomes" id="UP000218765"/>
    </source>
</evidence>
<dbReference type="OrthoDB" id="9792500at2"/>
<reference evidence="3 4" key="1">
    <citation type="submission" date="2017-05" db="EMBL/GenBank/DDBJ databases">
        <title>Thiocyanate degradation by Thiohalobacter thiocyanaticus FOKN1.</title>
        <authorList>
            <person name="Oshiki M."/>
            <person name="Fukushima T."/>
            <person name="Kawano S."/>
            <person name="Nakagawa J."/>
        </authorList>
    </citation>
    <scope>NUCLEOTIDE SEQUENCE [LARGE SCALE GENOMIC DNA]</scope>
    <source>
        <strain evidence="3 4">FOKN1</strain>
    </source>
</reference>
<keyword evidence="4" id="KW-1185">Reference proteome</keyword>
<name>A0A1Z4VTE2_9GAMM</name>
<evidence type="ECO:0000256" key="1">
    <source>
        <dbReference type="ARBA" id="ARBA00008791"/>
    </source>
</evidence>
<dbReference type="CDD" id="cd00293">
    <property type="entry name" value="USP-like"/>
    <property type="match status" value="2"/>
</dbReference>
<feature type="domain" description="UspA" evidence="2">
    <location>
        <begin position="10"/>
        <end position="145"/>
    </location>
</feature>
<organism evidence="3 4">
    <name type="scientific">Thiohalobacter thiocyanaticus</name>
    <dbReference type="NCBI Taxonomy" id="585455"/>
    <lineage>
        <taxon>Bacteria</taxon>
        <taxon>Pseudomonadati</taxon>
        <taxon>Pseudomonadota</taxon>
        <taxon>Gammaproteobacteria</taxon>
        <taxon>Thiohalobacterales</taxon>
        <taxon>Thiohalobacteraceae</taxon>
        <taxon>Thiohalobacter</taxon>
    </lineage>
</organism>
<dbReference type="EMBL" id="AP018052">
    <property type="protein sequence ID" value="BAZ94598.1"/>
    <property type="molecule type" value="Genomic_DNA"/>
</dbReference>
<dbReference type="PANTHER" id="PTHR46268:SF6">
    <property type="entry name" value="UNIVERSAL STRESS PROTEIN UP12"/>
    <property type="match status" value="1"/>
</dbReference>
<sequence length="282" mass="29554">MTELSPLGRFEQLLLATDGSEYSDGAVRLALELAARCGAALTVMTVVISNPEYDALAPQLAEAAGQEARDIMDRVRDQARAAGVEVETVIRHGQEPVAEILQQSEDMQADLLIMGRRGRRGLARMMVGDATGRICGMASCSVLVAPRAAQMPRSRILVATDGSRYSDAAAYAAGRLARLCELPLTVVSATLPSHSEARQAEAQEAAQRTLQAYLDDGLEAEARVDAGDRPETAIVQAAASTGADLIVVGSHGRSGLQKVLLGSVSERVIGAAPGPVLVVRAG</sequence>
<dbReference type="RefSeq" id="WP_096366672.1">
    <property type="nucleotide sequence ID" value="NZ_AP018052.1"/>
</dbReference>
<dbReference type="Proteomes" id="UP000218765">
    <property type="component" value="Chromosome"/>
</dbReference>
<dbReference type="PRINTS" id="PR01438">
    <property type="entry name" value="UNVRSLSTRESS"/>
</dbReference>
<dbReference type="SUPFAM" id="SSF52402">
    <property type="entry name" value="Adenine nucleotide alpha hydrolases-like"/>
    <property type="match status" value="2"/>
</dbReference>
<gene>
    <name evidence="3" type="ORF">FOKN1_2221</name>
</gene>
<dbReference type="InterPro" id="IPR006015">
    <property type="entry name" value="Universal_stress_UspA"/>
</dbReference>
<dbReference type="AlphaFoldDB" id="A0A1Z4VTE2"/>
<dbReference type="Gene3D" id="3.40.50.620">
    <property type="entry name" value="HUPs"/>
    <property type="match status" value="2"/>
</dbReference>
<dbReference type="InterPro" id="IPR014729">
    <property type="entry name" value="Rossmann-like_a/b/a_fold"/>
</dbReference>
<dbReference type="InterPro" id="IPR006016">
    <property type="entry name" value="UspA"/>
</dbReference>
<dbReference type="PANTHER" id="PTHR46268">
    <property type="entry name" value="STRESS RESPONSE PROTEIN NHAX"/>
    <property type="match status" value="1"/>
</dbReference>
<comment type="similarity">
    <text evidence="1">Belongs to the universal stress protein A family.</text>
</comment>